<evidence type="ECO:0000313" key="2">
    <source>
        <dbReference type="EMBL" id="TWP45284.1"/>
    </source>
</evidence>
<keyword evidence="1" id="KW-0732">Signal</keyword>
<reference evidence="2 3" key="1">
    <citation type="submission" date="2019-07" db="EMBL/GenBank/DDBJ databases">
        <title>Lentzea xizangensis sp. nov., isolated from Qinghai-Tibetan Plateau Soils.</title>
        <authorList>
            <person name="Huang J."/>
        </authorList>
    </citation>
    <scope>NUCLEOTIDE SEQUENCE [LARGE SCALE GENOMIC DNA]</scope>
    <source>
        <strain evidence="2 3">FXJ1.1311</strain>
    </source>
</reference>
<feature type="signal peptide" evidence="1">
    <location>
        <begin position="1"/>
        <end position="22"/>
    </location>
</feature>
<evidence type="ECO:0000313" key="3">
    <source>
        <dbReference type="Proteomes" id="UP000316639"/>
    </source>
</evidence>
<evidence type="ECO:0008006" key="4">
    <source>
        <dbReference type="Google" id="ProtNLM"/>
    </source>
</evidence>
<dbReference type="Proteomes" id="UP000316639">
    <property type="component" value="Unassembled WGS sequence"/>
</dbReference>
<organism evidence="2 3">
    <name type="scientific">Lentzea tibetensis</name>
    <dbReference type="NCBI Taxonomy" id="2591470"/>
    <lineage>
        <taxon>Bacteria</taxon>
        <taxon>Bacillati</taxon>
        <taxon>Actinomycetota</taxon>
        <taxon>Actinomycetes</taxon>
        <taxon>Pseudonocardiales</taxon>
        <taxon>Pseudonocardiaceae</taxon>
        <taxon>Lentzea</taxon>
    </lineage>
</organism>
<name>A0A563EGB5_9PSEU</name>
<dbReference type="OrthoDB" id="3704709at2"/>
<dbReference type="RefSeq" id="WP_146360099.1">
    <property type="nucleotide sequence ID" value="NZ_VOBR01000042.1"/>
</dbReference>
<evidence type="ECO:0000256" key="1">
    <source>
        <dbReference type="SAM" id="SignalP"/>
    </source>
</evidence>
<dbReference type="AlphaFoldDB" id="A0A563EGB5"/>
<gene>
    <name evidence="2" type="ORF">FKR81_39495</name>
</gene>
<sequence>MTMLKKALAVGLAAFAATAVTAAPASADPGTADFFKCPVAPETVQSRADFAGLVLERCWSTKRNAWMYRANQKIVFNRDQLRTGYVPYHTKGWVANSYREAPANVDPETGEMPNEWVLSGQPRGQDLQACLTSGITGELFCTWP</sequence>
<dbReference type="EMBL" id="VOBR01000042">
    <property type="protein sequence ID" value="TWP45284.1"/>
    <property type="molecule type" value="Genomic_DNA"/>
</dbReference>
<comment type="caution">
    <text evidence="2">The sequence shown here is derived from an EMBL/GenBank/DDBJ whole genome shotgun (WGS) entry which is preliminary data.</text>
</comment>
<keyword evidence="3" id="KW-1185">Reference proteome</keyword>
<feature type="chain" id="PRO_5039542566" description="Secreted protein" evidence="1">
    <location>
        <begin position="23"/>
        <end position="144"/>
    </location>
</feature>
<proteinExistence type="predicted"/>
<protein>
    <recommendedName>
        <fullName evidence="4">Secreted protein</fullName>
    </recommendedName>
</protein>
<accession>A0A563EGB5</accession>